<comment type="caution">
    <text evidence="6">The sequence shown here is derived from an EMBL/GenBank/DDBJ whole genome shotgun (WGS) entry which is preliminary data.</text>
</comment>
<evidence type="ECO:0000259" key="5">
    <source>
        <dbReference type="PROSITE" id="PS50977"/>
    </source>
</evidence>
<dbReference type="Gene3D" id="1.10.10.60">
    <property type="entry name" value="Homeodomain-like"/>
    <property type="match status" value="1"/>
</dbReference>
<dbReference type="GO" id="GO:0003700">
    <property type="term" value="F:DNA-binding transcription factor activity"/>
    <property type="evidence" value="ECO:0007669"/>
    <property type="project" value="TreeGrafter"/>
</dbReference>
<dbReference type="Pfam" id="PF02909">
    <property type="entry name" value="TetR_C_1"/>
    <property type="match status" value="1"/>
</dbReference>
<organism evidence="6 7">
    <name type="scientific">Bailinhaonella thermotolerans</name>
    <dbReference type="NCBI Taxonomy" id="1070861"/>
    <lineage>
        <taxon>Bacteria</taxon>
        <taxon>Bacillati</taxon>
        <taxon>Actinomycetota</taxon>
        <taxon>Actinomycetes</taxon>
        <taxon>Streptosporangiales</taxon>
        <taxon>Streptosporangiaceae</taxon>
        <taxon>Bailinhaonella</taxon>
    </lineage>
</organism>
<dbReference type="GO" id="GO:0000976">
    <property type="term" value="F:transcription cis-regulatory region binding"/>
    <property type="evidence" value="ECO:0007669"/>
    <property type="project" value="TreeGrafter"/>
</dbReference>
<dbReference type="InterPro" id="IPR050109">
    <property type="entry name" value="HTH-type_TetR-like_transc_reg"/>
</dbReference>
<feature type="DNA-binding region" description="H-T-H motif" evidence="4">
    <location>
        <begin position="45"/>
        <end position="64"/>
    </location>
</feature>
<dbReference type="PROSITE" id="PS01081">
    <property type="entry name" value="HTH_TETR_1"/>
    <property type="match status" value="1"/>
</dbReference>
<accession>A0A3A4APZ6</accession>
<dbReference type="SUPFAM" id="SSF48498">
    <property type="entry name" value="Tetracyclin repressor-like, C-terminal domain"/>
    <property type="match status" value="1"/>
</dbReference>
<dbReference type="OrthoDB" id="3818006at2"/>
<keyword evidence="1" id="KW-0805">Transcription regulation</keyword>
<dbReference type="PANTHER" id="PTHR30055:SF151">
    <property type="entry name" value="TRANSCRIPTIONAL REGULATORY PROTEIN"/>
    <property type="match status" value="1"/>
</dbReference>
<dbReference type="InterPro" id="IPR009057">
    <property type="entry name" value="Homeodomain-like_sf"/>
</dbReference>
<dbReference type="InterPro" id="IPR001647">
    <property type="entry name" value="HTH_TetR"/>
</dbReference>
<protein>
    <submittedName>
        <fullName evidence="6">TetR/AcrR family transcriptional regulator</fullName>
    </submittedName>
</protein>
<evidence type="ECO:0000256" key="1">
    <source>
        <dbReference type="ARBA" id="ARBA00023015"/>
    </source>
</evidence>
<dbReference type="InterPro" id="IPR004111">
    <property type="entry name" value="Repressor_TetR_C"/>
</dbReference>
<evidence type="ECO:0000256" key="3">
    <source>
        <dbReference type="ARBA" id="ARBA00023163"/>
    </source>
</evidence>
<dbReference type="RefSeq" id="WP_119928643.1">
    <property type="nucleotide sequence ID" value="NZ_QZEY01000009.1"/>
</dbReference>
<gene>
    <name evidence="6" type="ORF">D5H75_23330</name>
</gene>
<keyword evidence="7" id="KW-1185">Reference proteome</keyword>
<evidence type="ECO:0000313" key="6">
    <source>
        <dbReference type="EMBL" id="RJL30495.1"/>
    </source>
</evidence>
<dbReference type="PROSITE" id="PS50977">
    <property type="entry name" value="HTH_TETR_2"/>
    <property type="match status" value="1"/>
</dbReference>
<dbReference type="AlphaFoldDB" id="A0A3A4APZ6"/>
<dbReference type="PANTHER" id="PTHR30055">
    <property type="entry name" value="HTH-TYPE TRANSCRIPTIONAL REGULATOR RUTR"/>
    <property type="match status" value="1"/>
</dbReference>
<dbReference type="Proteomes" id="UP000265768">
    <property type="component" value="Unassembled WGS sequence"/>
</dbReference>
<dbReference type="Gene3D" id="1.10.357.10">
    <property type="entry name" value="Tetracycline Repressor, domain 2"/>
    <property type="match status" value="1"/>
</dbReference>
<dbReference type="EMBL" id="QZEY01000009">
    <property type="protein sequence ID" value="RJL30495.1"/>
    <property type="molecule type" value="Genomic_DNA"/>
</dbReference>
<dbReference type="SUPFAM" id="SSF46689">
    <property type="entry name" value="Homeodomain-like"/>
    <property type="match status" value="1"/>
</dbReference>
<evidence type="ECO:0000313" key="7">
    <source>
        <dbReference type="Proteomes" id="UP000265768"/>
    </source>
</evidence>
<keyword evidence="2 4" id="KW-0238">DNA-binding</keyword>
<evidence type="ECO:0000256" key="4">
    <source>
        <dbReference type="PROSITE-ProRule" id="PRU00335"/>
    </source>
</evidence>
<dbReference type="InterPro" id="IPR023772">
    <property type="entry name" value="DNA-bd_HTH_TetR-type_CS"/>
</dbReference>
<proteinExistence type="predicted"/>
<dbReference type="InterPro" id="IPR036271">
    <property type="entry name" value="Tet_transcr_reg_TetR-rel_C_sf"/>
</dbReference>
<keyword evidence="3" id="KW-0804">Transcription</keyword>
<sequence length="244" mass="26980">MEDQPFPSVWTRPRRSGRAQPALSREQIVAEALRLLDSEGIEALSMRRLGAALNAGATSIYSHVSNKDELIELVIDEVYGEVEVPEITDPSAWREAAGALARELRATILRHPWIISVLDELGLSYMGPKLMNLSEGMLNLFEAAGFGLVEADQAGKFLLGYVLGTASTEAAVLTRLARTGWDERAWSESVRAAATALVRTHPRMSALYAAQEHREPDEFRESSFTYGLERALDGLEIRLRALRS</sequence>
<dbReference type="GO" id="GO:0045892">
    <property type="term" value="P:negative regulation of DNA-templated transcription"/>
    <property type="evidence" value="ECO:0007669"/>
    <property type="project" value="InterPro"/>
</dbReference>
<reference evidence="6 7" key="1">
    <citation type="submission" date="2018-09" db="EMBL/GenBank/DDBJ databases">
        <title>YIM 75507 draft genome.</title>
        <authorList>
            <person name="Tang S."/>
            <person name="Feng Y."/>
        </authorList>
    </citation>
    <scope>NUCLEOTIDE SEQUENCE [LARGE SCALE GENOMIC DNA]</scope>
    <source>
        <strain evidence="6 7">YIM 75507</strain>
    </source>
</reference>
<evidence type="ECO:0000256" key="2">
    <source>
        <dbReference type="ARBA" id="ARBA00023125"/>
    </source>
</evidence>
<name>A0A3A4APZ6_9ACTN</name>
<dbReference type="Pfam" id="PF00440">
    <property type="entry name" value="TetR_N"/>
    <property type="match status" value="1"/>
</dbReference>
<feature type="domain" description="HTH tetR-type" evidence="5">
    <location>
        <begin position="22"/>
        <end position="82"/>
    </location>
</feature>